<dbReference type="AlphaFoldDB" id="A0A9W6SKQ0"/>
<dbReference type="EMBL" id="BSTX01000001">
    <property type="protein sequence ID" value="GLZ77685.1"/>
    <property type="molecule type" value="Genomic_DNA"/>
</dbReference>
<name>A0A9W6SKQ0_9ACTN</name>
<dbReference type="Proteomes" id="UP001165079">
    <property type="component" value="Unassembled WGS sequence"/>
</dbReference>
<comment type="caution">
    <text evidence="1">The sequence shown here is derived from an EMBL/GenBank/DDBJ whole genome shotgun (WGS) entry which is preliminary data.</text>
</comment>
<evidence type="ECO:0000313" key="1">
    <source>
        <dbReference type="EMBL" id="GLZ77685.1"/>
    </source>
</evidence>
<proteinExistence type="predicted"/>
<keyword evidence="2" id="KW-1185">Reference proteome</keyword>
<organism evidence="1 2">
    <name type="scientific">Actinorhabdospora filicis</name>
    <dbReference type="NCBI Taxonomy" id="1785913"/>
    <lineage>
        <taxon>Bacteria</taxon>
        <taxon>Bacillati</taxon>
        <taxon>Actinomycetota</taxon>
        <taxon>Actinomycetes</taxon>
        <taxon>Micromonosporales</taxon>
        <taxon>Micromonosporaceae</taxon>
        <taxon>Actinorhabdospora</taxon>
    </lineage>
</organism>
<sequence>MDDRELLTALTRHVQYRDTYLGDDARPEVTVHGPYELARVTADAFEPVGHRDAAALIWAWARELGPLPETLVAALDRELMGPLGGAGAVYHLRNLGRDDWHDFGGIHTRFHELVLIDHANGRLTLVVAADD</sequence>
<reference evidence="1" key="1">
    <citation type="submission" date="2023-03" db="EMBL/GenBank/DDBJ databases">
        <title>Actinorhabdospora filicis NBRC 111898.</title>
        <authorList>
            <person name="Ichikawa N."/>
            <person name="Sato H."/>
            <person name="Tonouchi N."/>
        </authorList>
    </citation>
    <scope>NUCLEOTIDE SEQUENCE</scope>
    <source>
        <strain evidence="1">NBRC 111898</strain>
    </source>
</reference>
<evidence type="ECO:0000313" key="2">
    <source>
        <dbReference type="Proteomes" id="UP001165079"/>
    </source>
</evidence>
<protein>
    <submittedName>
        <fullName evidence="1">Uncharacterized protein</fullName>
    </submittedName>
</protein>
<gene>
    <name evidence="1" type="ORF">Afil01_24920</name>
</gene>
<accession>A0A9W6SKQ0</accession>
<dbReference type="RefSeq" id="WP_285662779.1">
    <property type="nucleotide sequence ID" value="NZ_BSTX01000001.1"/>
</dbReference>